<sequence>MAEIELMGMPVWVYAKNIDDQKPVAPNQLITGHVGEPYQVEPAEIDGYTFVKAKGETNGVLNDEMHTVTLYYRPAHYLEAQKLTNKYLHIKQPVATYLEMNGEQDGSNLWPDTVVPVSSRVATQDGTFWYELADSRWVPFSMQNMQLSSERGDRSDEQPSWLKNKVWDTKKISVMGVIDFIPNQTLNVYDQPYGQVIGQLADGTPVNLIEEVTDGAGNLWYHLDQYGWVSSLYVKIK</sequence>
<evidence type="ECO:0000313" key="4">
    <source>
        <dbReference type="EMBL" id="KRN46380.1"/>
    </source>
</evidence>
<evidence type="ECO:0008006" key="6">
    <source>
        <dbReference type="Google" id="ProtNLM"/>
    </source>
</evidence>
<dbReference type="InterPro" id="IPR003646">
    <property type="entry name" value="SH3-like_bac-type"/>
</dbReference>
<organism evidence="4 5">
    <name type="scientific">Weissella viridescens</name>
    <name type="common">Lactobacillus viridescens</name>
    <dbReference type="NCBI Taxonomy" id="1629"/>
    <lineage>
        <taxon>Bacteria</taxon>
        <taxon>Bacillati</taxon>
        <taxon>Bacillota</taxon>
        <taxon>Bacilli</taxon>
        <taxon>Lactobacillales</taxon>
        <taxon>Lactobacillaceae</taxon>
        <taxon>Weissella</taxon>
    </lineage>
</organism>
<dbReference type="InterPro" id="IPR009459">
    <property type="entry name" value="MucBP_dom"/>
</dbReference>
<feature type="domain" description="SH3b" evidence="3">
    <location>
        <begin position="186"/>
        <end position="235"/>
    </location>
</feature>
<evidence type="ECO:0000256" key="1">
    <source>
        <dbReference type="ARBA" id="ARBA00022737"/>
    </source>
</evidence>
<feature type="domain" description="MucBP" evidence="2">
    <location>
        <begin position="14"/>
        <end position="73"/>
    </location>
</feature>
<reference evidence="4 5" key="1">
    <citation type="journal article" date="2015" name="Genome Announc.">
        <title>Expanding the biotechnology potential of lactobacilli through comparative genomics of 213 strains and associated genera.</title>
        <authorList>
            <person name="Sun Z."/>
            <person name="Harris H.M."/>
            <person name="McCann A."/>
            <person name="Guo C."/>
            <person name="Argimon S."/>
            <person name="Zhang W."/>
            <person name="Yang X."/>
            <person name="Jeffery I.B."/>
            <person name="Cooney J.C."/>
            <person name="Kagawa T.F."/>
            <person name="Liu W."/>
            <person name="Song Y."/>
            <person name="Salvetti E."/>
            <person name="Wrobel A."/>
            <person name="Rasinkangas P."/>
            <person name="Parkhill J."/>
            <person name="Rea M.C."/>
            <person name="O'Sullivan O."/>
            <person name="Ritari J."/>
            <person name="Douillard F.P."/>
            <person name="Paul Ross R."/>
            <person name="Yang R."/>
            <person name="Briner A.E."/>
            <person name="Felis G.E."/>
            <person name="de Vos W.M."/>
            <person name="Barrangou R."/>
            <person name="Klaenhammer T.R."/>
            <person name="Caufield P.W."/>
            <person name="Cui Y."/>
            <person name="Zhang H."/>
            <person name="O'Toole P.W."/>
        </authorList>
    </citation>
    <scope>NUCLEOTIDE SEQUENCE [LARGE SCALE GENOMIC DNA]</scope>
    <source>
        <strain evidence="4 5">DSM 20410</strain>
    </source>
</reference>
<dbReference type="Gene3D" id="3.10.20.320">
    <property type="entry name" value="Putative peptidoglycan bound protein (lpxtg motif)"/>
    <property type="match status" value="1"/>
</dbReference>
<keyword evidence="5" id="KW-1185">Reference proteome</keyword>
<evidence type="ECO:0000259" key="3">
    <source>
        <dbReference type="Pfam" id="PF08239"/>
    </source>
</evidence>
<dbReference type="RefSeq" id="WP_057745000.1">
    <property type="nucleotide sequence ID" value="NZ_BJLU01000011.1"/>
</dbReference>
<dbReference type="Proteomes" id="UP000051992">
    <property type="component" value="Unassembled WGS sequence"/>
</dbReference>
<dbReference type="EMBL" id="JQBM01000002">
    <property type="protein sequence ID" value="KRN46380.1"/>
    <property type="molecule type" value="Genomic_DNA"/>
</dbReference>
<protein>
    <recommendedName>
        <fullName evidence="6">MucBP domain-containing protein</fullName>
    </recommendedName>
</protein>
<dbReference type="Pfam" id="PF08239">
    <property type="entry name" value="SH3_3"/>
    <property type="match status" value="1"/>
</dbReference>
<gene>
    <name evidence="4" type="ORF">IV50_GL000650</name>
</gene>
<dbReference type="AlphaFoldDB" id="A0A0R2H8D7"/>
<keyword evidence="1" id="KW-0677">Repeat</keyword>
<proteinExistence type="predicted"/>
<evidence type="ECO:0000313" key="5">
    <source>
        <dbReference type="Proteomes" id="UP000051992"/>
    </source>
</evidence>
<name>A0A0R2H8D7_WEIVI</name>
<evidence type="ECO:0000259" key="2">
    <source>
        <dbReference type="Pfam" id="PF06458"/>
    </source>
</evidence>
<comment type="caution">
    <text evidence="4">The sequence shown here is derived from an EMBL/GenBank/DDBJ whole genome shotgun (WGS) entry which is preliminary data.</text>
</comment>
<dbReference type="Gene3D" id="2.30.30.40">
    <property type="entry name" value="SH3 Domains"/>
    <property type="match status" value="1"/>
</dbReference>
<accession>A0A0R2H8D7</accession>
<dbReference type="PATRIC" id="fig|1629.5.peg.655"/>
<dbReference type="Pfam" id="PF06458">
    <property type="entry name" value="MucBP"/>
    <property type="match status" value="1"/>
</dbReference>